<keyword evidence="10" id="KW-1185">Reference proteome</keyword>
<comment type="caution">
    <text evidence="9">The sequence shown here is derived from an EMBL/GenBank/DDBJ whole genome shotgun (WGS) entry which is preliminary data.</text>
</comment>
<name>A0A540VKY1_9CHLR</name>
<dbReference type="InterPro" id="IPR041122">
    <property type="entry name" value="RecJ_OB"/>
</dbReference>
<accession>A0A540VKY1</accession>
<dbReference type="OrthoDB" id="9809852at2"/>
<feature type="domain" description="DDH" evidence="6">
    <location>
        <begin position="81"/>
        <end position="238"/>
    </location>
</feature>
<protein>
    <recommendedName>
        <fullName evidence="2">Single-stranded-DNA-specific exonuclease RecJ</fullName>
    </recommendedName>
</protein>
<keyword evidence="4" id="KW-0378">Hydrolase</keyword>
<dbReference type="Pfam" id="PF17768">
    <property type="entry name" value="RecJ_OB"/>
    <property type="match status" value="1"/>
</dbReference>
<evidence type="ECO:0000256" key="5">
    <source>
        <dbReference type="ARBA" id="ARBA00022839"/>
    </source>
</evidence>
<dbReference type="GO" id="GO:0008409">
    <property type="term" value="F:5'-3' exonuclease activity"/>
    <property type="evidence" value="ECO:0007669"/>
    <property type="project" value="InterPro"/>
</dbReference>
<feature type="domain" description="DHHA1" evidence="7">
    <location>
        <begin position="363"/>
        <end position="449"/>
    </location>
</feature>
<dbReference type="PANTHER" id="PTHR30255">
    <property type="entry name" value="SINGLE-STRANDED-DNA-SPECIFIC EXONUCLEASE RECJ"/>
    <property type="match status" value="1"/>
</dbReference>
<evidence type="ECO:0000259" key="8">
    <source>
        <dbReference type="Pfam" id="PF17768"/>
    </source>
</evidence>
<dbReference type="GO" id="GO:0003676">
    <property type="term" value="F:nucleic acid binding"/>
    <property type="evidence" value="ECO:0007669"/>
    <property type="project" value="InterPro"/>
</dbReference>
<comment type="similarity">
    <text evidence="1">Belongs to the RecJ family.</text>
</comment>
<dbReference type="InterPro" id="IPR004610">
    <property type="entry name" value="RecJ"/>
</dbReference>
<dbReference type="InterPro" id="IPR051673">
    <property type="entry name" value="SSDNA_exonuclease_RecJ"/>
</dbReference>
<organism evidence="9 10">
    <name type="scientific">Litorilinea aerophila</name>
    <dbReference type="NCBI Taxonomy" id="1204385"/>
    <lineage>
        <taxon>Bacteria</taxon>
        <taxon>Bacillati</taxon>
        <taxon>Chloroflexota</taxon>
        <taxon>Caldilineae</taxon>
        <taxon>Caldilineales</taxon>
        <taxon>Caldilineaceae</taxon>
        <taxon>Litorilinea</taxon>
    </lineage>
</organism>
<evidence type="ECO:0000259" key="7">
    <source>
        <dbReference type="Pfam" id="PF02272"/>
    </source>
</evidence>
<dbReference type="Gene3D" id="3.90.1640.30">
    <property type="match status" value="1"/>
</dbReference>
<evidence type="ECO:0000256" key="2">
    <source>
        <dbReference type="ARBA" id="ARBA00019841"/>
    </source>
</evidence>
<reference evidence="9 10" key="1">
    <citation type="submission" date="2019-06" db="EMBL/GenBank/DDBJ databases">
        <title>Genome sequence of Litorilinea aerophila BAA-2444.</title>
        <authorList>
            <person name="Maclea K.S."/>
            <person name="Maurais E.G."/>
            <person name="Iannazzi L.C."/>
        </authorList>
    </citation>
    <scope>NUCLEOTIDE SEQUENCE [LARGE SCALE GENOMIC DNA]</scope>
    <source>
        <strain evidence="9 10">ATCC BAA-2444</strain>
    </source>
</reference>
<dbReference type="Pfam" id="PF02272">
    <property type="entry name" value="DHHA1"/>
    <property type="match status" value="1"/>
</dbReference>
<gene>
    <name evidence="9" type="primary">recJ</name>
    <name evidence="9" type="ORF">FKZ61_03060</name>
</gene>
<evidence type="ECO:0000256" key="4">
    <source>
        <dbReference type="ARBA" id="ARBA00022801"/>
    </source>
</evidence>
<dbReference type="Proteomes" id="UP000317371">
    <property type="component" value="Unassembled WGS sequence"/>
</dbReference>
<dbReference type="Gene3D" id="2.40.50.460">
    <property type="match status" value="1"/>
</dbReference>
<keyword evidence="5 9" id="KW-0269">Exonuclease</keyword>
<evidence type="ECO:0000256" key="1">
    <source>
        <dbReference type="ARBA" id="ARBA00005915"/>
    </source>
</evidence>
<keyword evidence="3" id="KW-0540">Nuclease</keyword>
<dbReference type="RefSeq" id="WP_141608604.1">
    <property type="nucleotide sequence ID" value="NZ_VIGC02000003.1"/>
</dbReference>
<dbReference type="InterPro" id="IPR001667">
    <property type="entry name" value="DDH_dom"/>
</dbReference>
<dbReference type="FunCoup" id="A0A540VKY1">
    <property type="interactions" value="359"/>
</dbReference>
<evidence type="ECO:0000259" key="6">
    <source>
        <dbReference type="Pfam" id="PF01368"/>
    </source>
</evidence>
<dbReference type="InParanoid" id="A0A540VKY1"/>
<dbReference type="GO" id="GO:0006281">
    <property type="term" value="P:DNA repair"/>
    <property type="evidence" value="ECO:0007669"/>
    <property type="project" value="InterPro"/>
</dbReference>
<dbReference type="SUPFAM" id="SSF64182">
    <property type="entry name" value="DHH phosphoesterases"/>
    <property type="match status" value="1"/>
</dbReference>
<sequence length="577" mass="62810">MTPAQAKNWKLFEPAPPTFLDAVPEHPILAQVLYNRGLRTPDEVRAFLTDADAVVENPFRLPDMAPAVHRIVRAIEAGEIICVYGDFDADGVSATALLVTALQMAGGRVGPYIPDRVDEGYGLNLEAIDAIAAKARLLVTVDCGIRSVHEVAHAVARGLDVIITDHHSLGPQLPPALAVINPRRECRQGATQLAGVGVAYRLAQAVLRAVAQQGWSPLRPDQALEMEASLLDLVALGTVADMMPLLGENRSLVRRGLVQLNQAQRPGMASLLQFADLRPGTVDATTIAFRLAPRINAAGRLTHARTAYRLLRTGDPTEAYTLAAELEALNQRRRNLTVSAEAEAEAQLAPQLAQDPSLLLVQSPHIPAGIVGLVAGKLTERFYRPAVVIEQGEAESRGSARSIPEFDISRALDEVSPLLVRHGGHSLAAGFTVATSRLPELAEALQEVARRELPEPAQLRPTLWIDADVPFDELNWGLQQQFARLEPTGQDNPPPLLLCRQVRVREARTVGEGKHLRLIVDRDAHGPVLDAIAFHQGAWADHLSEGSRVDLVFHLEANEWQGRQRLQLNVQDLRPAC</sequence>
<dbReference type="Pfam" id="PF01368">
    <property type="entry name" value="DHH"/>
    <property type="match status" value="1"/>
</dbReference>
<evidence type="ECO:0000313" key="9">
    <source>
        <dbReference type="EMBL" id="TQE97411.1"/>
    </source>
</evidence>
<dbReference type="EMBL" id="VIGC01000003">
    <property type="protein sequence ID" value="TQE97411.1"/>
    <property type="molecule type" value="Genomic_DNA"/>
</dbReference>
<dbReference type="GO" id="GO:0006310">
    <property type="term" value="P:DNA recombination"/>
    <property type="evidence" value="ECO:0007669"/>
    <property type="project" value="InterPro"/>
</dbReference>
<proteinExistence type="inferred from homology"/>
<dbReference type="AlphaFoldDB" id="A0A540VKY1"/>
<dbReference type="InterPro" id="IPR038763">
    <property type="entry name" value="DHH_sf"/>
</dbReference>
<evidence type="ECO:0000256" key="3">
    <source>
        <dbReference type="ARBA" id="ARBA00022722"/>
    </source>
</evidence>
<feature type="domain" description="RecJ OB" evidence="8">
    <location>
        <begin position="465"/>
        <end position="572"/>
    </location>
</feature>
<evidence type="ECO:0000313" key="10">
    <source>
        <dbReference type="Proteomes" id="UP000317371"/>
    </source>
</evidence>
<dbReference type="PANTHER" id="PTHR30255:SF2">
    <property type="entry name" value="SINGLE-STRANDED-DNA-SPECIFIC EXONUCLEASE RECJ"/>
    <property type="match status" value="1"/>
</dbReference>
<dbReference type="NCBIfam" id="TIGR00644">
    <property type="entry name" value="recJ"/>
    <property type="match status" value="1"/>
</dbReference>
<dbReference type="InterPro" id="IPR003156">
    <property type="entry name" value="DHHA1_dom"/>
</dbReference>